<sequence>MNVVSDKVANPEVNIDKLVDLGMTMMTEFETSWPEGFHTTILKSVITFEEKKKRLKVDGHDVMDPEAIYNQVIGLLVRQWDLYLQSVFATELTAYPPSMFDPDGTMHIATGKTTLKKNLQVKISQRNALNPIAIVVDISALLWTLLLPVQGTVKTFITTFKYHDYSIKSSTRKSRTTARVCKLTLQTPLPSRDAILKNYINKVQLNKLFCQEILTDDTFLKVVTDSHVLTITGKESIPTQVHKGQKSLRMDLASKFEEADGIIAQQVVAIETSLDACVLAFAGDTNVFVLLLFFYGTSSLQSTIYMQSPVYGHCCRDIKVTYIKHNAIVPDLLAVHAISGCDPIAASYGIGKATALTVASKGYRLDLLVDVVAKVTHVTEQAKEFMVACYGVKKCSFMTECRQHVWTQKTGKISSAPKLCSLQPTTEAFHENVLRAHLSSGNLVRGSGQRTPSNGSCTFWLGN</sequence>
<proteinExistence type="predicted"/>
<comment type="caution">
    <text evidence="1">The sequence shown here is derived from an EMBL/GenBank/DDBJ whole genome shotgun (WGS) entry which is preliminary data.</text>
</comment>
<keyword evidence="2" id="KW-1185">Reference proteome</keyword>
<accession>A0AAW0TNQ2</accession>
<dbReference type="AlphaFoldDB" id="A0AAW0TNQ2"/>
<gene>
    <name evidence="1" type="ORF">O3P69_020350</name>
</gene>
<evidence type="ECO:0000313" key="1">
    <source>
        <dbReference type="EMBL" id="KAK8388290.1"/>
    </source>
</evidence>
<dbReference type="EMBL" id="JARAKH010000028">
    <property type="protein sequence ID" value="KAK8388290.1"/>
    <property type="molecule type" value="Genomic_DNA"/>
</dbReference>
<evidence type="ECO:0000313" key="2">
    <source>
        <dbReference type="Proteomes" id="UP001487740"/>
    </source>
</evidence>
<reference evidence="1 2" key="1">
    <citation type="submission" date="2023-03" db="EMBL/GenBank/DDBJ databases">
        <title>High-quality genome of Scylla paramamosain provides insights in environmental adaptation.</title>
        <authorList>
            <person name="Zhang L."/>
        </authorList>
    </citation>
    <scope>NUCLEOTIDE SEQUENCE [LARGE SCALE GENOMIC DNA]</scope>
    <source>
        <strain evidence="1">LZ_2023a</strain>
        <tissue evidence="1">Muscle</tissue>
    </source>
</reference>
<protein>
    <submittedName>
        <fullName evidence="1">Uncharacterized protein</fullName>
    </submittedName>
</protein>
<dbReference type="Proteomes" id="UP001487740">
    <property type="component" value="Unassembled WGS sequence"/>
</dbReference>
<name>A0AAW0TNQ2_SCYPA</name>
<organism evidence="1 2">
    <name type="scientific">Scylla paramamosain</name>
    <name type="common">Mud crab</name>
    <dbReference type="NCBI Taxonomy" id="85552"/>
    <lineage>
        <taxon>Eukaryota</taxon>
        <taxon>Metazoa</taxon>
        <taxon>Ecdysozoa</taxon>
        <taxon>Arthropoda</taxon>
        <taxon>Crustacea</taxon>
        <taxon>Multicrustacea</taxon>
        <taxon>Malacostraca</taxon>
        <taxon>Eumalacostraca</taxon>
        <taxon>Eucarida</taxon>
        <taxon>Decapoda</taxon>
        <taxon>Pleocyemata</taxon>
        <taxon>Brachyura</taxon>
        <taxon>Eubrachyura</taxon>
        <taxon>Portunoidea</taxon>
        <taxon>Portunidae</taxon>
        <taxon>Portuninae</taxon>
        <taxon>Scylla</taxon>
    </lineage>
</organism>